<comment type="caution">
    <text evidence="2">The sequence shown here is derived from an EMBL/GenBank/DDBJ whole genome shotgun (WGS) entry which is preliminary data.</text>
</comment>
<feature type="region of interest" description="Disordered" evidence="1">
    <location>
        <begin position="546"/>
        <end position="566"/>
    </location>
</feature>
<evidence type="ECO:0000256" key="1">
    <source>
        <dbReference type="SAM" id="MobiDB-lite"/>
    </source>
</evidence>
<feature type="compositionally biased region" description="Low complexity" evidence="1">
    <location>
        <begin position="555"/>
        <end position="566"/>
    </location>
</feature>
<dbReference type="AlphaFoldDB" id="A0AAD3DQP8"/>
<gene>
    <name evidence="2" type="ORF">Agub_g6273</name>
</gene>
<sequence length="698" mass="71771">MDPDAPTDSLQPDVATRSPQNQPASGKDGAKDPERFYCPYPGCNRSFAELWRLKVHFRAPPDIRGSGKERGHGTELTHCPKCNKSLKPGKHQFTCRCSVGCSGSKTTARQLNKRSRSTNDAELADDAPSSNPPAKHVKSADLDAEPIAASWQDAAQALAAQTLQPLALQQSIKQEQQDWPPNMHPGILYAPNGTATAWLPGHVNGLVAPLQSGHGRPQYTTDLPFTGAAAAAYAQQLAAFPGLPGYPQHGLAAVADQGQVLTLHPAGPGHLQPLPGMPGVPQAPLPEVSAMLFSHPQPHDSSLLQPTQLANHLASQQAAALLNASALAPHLQTTHPASTAHQLPQGQPQGHQPAAGTHPAAQQHAVQADGGLGPAVGASGAGACDTLGVAPVSAVPSISTAAGAAAVPPPPPSPAAARRTISQNSFGSIFADVEEFTRDFGRIPSPPPLPDDFHAASSANAGGAGVGGSMLFNFAQFGQKLPRPQSQNRMDRNRSAMGMGLGLEAGLEEDFLYDHTDDGDLMQLLFGVPDELPTMATIHLHKWHNEEREEGGQGQQQVDGTAAAGQHAGRGLSAAAAAAGGAAGVVGSGDVGGSSNGGLAGAQREAPGQLQPKPQSQQEGGVAGLAGSNGEAGAAPGEQLHGQGVGAYLAHDTAAHPHGMGGSGKVVLTQLVNGVSNNEHHRDNLLDAETFQLLQSCD</sequence>
<dbReference type="Gene3D" id="3.30.160.60">
    <property type="entry name" value="Classic Zinc Finger"/>
    <property type="match status" value="1"/>
</dbReference>
<evidence type="ECO:0000313" key="3">
    <source>
        <dbReference type="Proteomes" id="UP001054857"/>
    </source>
</evidence>
<feature type="region of interest" description="Disordered" evidence="1">
    <location>
        <begin position="332"/>
        <end position="372"/>
    </location>
</feature>
<accession>A0AAD3DQP8</accession>
<feature type="region of interest" description="Disordered" evidence="1">
    <location>
        <begin position="595"/>
        <end position="640"/>
    </location>
</feature>
<keyword evidence="3" id="KW-1185">Reference proteome</keyword>
<organism evidence="2 3">
    <name type="scientific">Astrephomene gubernaculifera</name>
    <dbReference type="NCBI Taxonomy" id="47775"/>
    <lineage>
        <taxon>Eukaryota</taxon>
        <taxon>Viridiplantae</taxon>
        <taxon>Chlorophyta</taxon>
        <taxon>core chlorophytes</taxon>
        <taxon>Chlorophyceae</taxon>
        <taxon>CS clade</taxon>
        <taxon>Chlamydomonadales</taxon>
        <taxon>Astrephomenaceae</taxon>
        <taxon>Astrephomene</taxon>
    </lineage>
</organism>
<protein>
    <submittedName>
        <fullName evidence="2">Uncharacterized protein</fullName>
    </submittedName>
</protein>
<evidence type="ECO:0000313" key="2">
    <source>
        <dbReference type="EMBL" id="GFR44963.1"/>
    </source>
</evidence>
<feature type="compositionally biased region" description="Low complexity" evidence="1">
    <location>
        <begin position="340"/>
        <end position="356"/>
    </location>
</feature>
<dbReference type="EMBL" id="BMAR01000009">
    <property type="protein sequence ID" value="GFR44963.1"/>
    <property type="molecule type" value="Genomic_DNA"/>
</dbReference>
<name>A0AAD3DQP8_9CHLO</name>
<reference evidence="2 3" key="1">
    <citation type="journal article" date="2021" name="Sci. Rep.">
        <title>Genome sequencing of the multicellular alga Astrephomene provides insights into convergent evolution of germ-soma differentiation.</title>
        <authorList>
            <person name="Yamashita S."/>
            <person name="Yamamoto K."/>
            <person name="Matsuzaki R."/>
            <person name="Suzuki S."/>
            <person name="Yamaguchi H."/>
            <person name="Hirooka S."/>
            <person name="Minakuchi Y."/>
            <person name="Miyagishima S."/>
            <person name="Kawachi M."/>
            <person name="Toyoda A."/>
            <person name="Nozaki H."/>
        </authorList>
    </citation>
    <scope>NUCLEOTIDE SEQUENCE [LARGE SCALE GENOMIC DNA]</scope>
    <source>
        <strain evidence="2 3">NIES-4017</strain>
    </source>
</reference>
<proteinExistence type="predicted"/>
<dbReference type="Proteomes" id="UP001054857">
    <property type="component" value="Unassembled WGS sequence"/>
</dbReference>
<feature type="region of interest" description="Disordered" evidence="1">
    <location>
        <begin position="103"/>
        <end position="139"/>
    </location>
</feature>
<feature type="region of interest" description="Disordered" evidence="1">
    <location>
        <begin position="1"/>
        <end position="33"/>
    </location>
</feature>